<feature type="region of interest" description="Disordered" evidence="9">
    <location>
        <begin position="1087"/>
        <end position="1152"/>
    </location>
</feature>
<feature type="compositionally biased region" description="Low complexity" evidence="9">
    <location>
        <begin position="824"/>
        <end position="836"/>
    </location>
</feature>
<feature type="compositionally biased region" description="Low complexity" evidence="9">
    <location>
        <begin position="1035"/>
        <end position="1057"/>
    </location>
</feature>
<gene>
    <name evidence="11" type="ORF">HDU87_006282</name>
</gene>
<feature type="region of interest" description="Disordered" evidence="9">
    <location>
        <begin position="1035"/>
        <end position="1072"/>
    </location>
</feature>
<dbReference type="InterPro" id="IPR050117">
    <property type="entry name" value="MAPK"/>
</dbReference>
<reference evidence="11" key="1">
    <citation type="submission" date="2020-05" db="EMBL/GenBank/DDBJ databases">
        <title>Phylogenomic resolution of chytrid fungi.</title>
        <authorList>
            <person name="Stajich J.E."/>
            <person name="Amses K."/>
            <person name="Simmons R."/>
            <person name="Seto K."/>
            <person name="Myers J."/>
            <person name="Bonds A."/>
            <person name="Quandt C.A."/>
            <person name="Barry K."/>
            <person name="Liu P."/>
            <person name="Grigoriev I."/>
            <person name="Longcore J.E."/>
            <person name="James T.Y."/>
        </authorList>
    </citation>
    <scope>NUCLEOTIDE SEQUENCE</scope>
    <source>
        <strain evidence="11">JEL0379</strain>
    </source>
</reference>
<feature type="compositionally biased region" description="Low complexity" evidence="9">
    <location>
        <begin position="500"/>
        <end position="516"/>
    </location>
</feature>
<evidence type="ECO:0000256" key="2">
    <source>
        <dbReference type="ARBA" id="ARBA00022527"/>
    </source>
</evidence>
<dbReference type="GO" id="GO:0005524">
    <property type="term" value="F:ATP binding"/>
    <property type="evidence" value="ECO:0007669"/>
    <property type="project" value="UniProtKB-UniRule"/>
</dbReference>
<feature type="region of interest" description="Disordered" evidence="9">
    <location>
        <begin position="222"/>
        <end position="245"/>
    </location>
</feature>
<dbReference type="SUPFAM" id="SSF56112">
    <property type="entry name" value="Protein kinase-like (PK-like)"/>
    <property type="match status" value="1"/>
</dbReference>
<feature type="compositionally biased region" description="Acidic residues" evidence="9">
    <location>
        <begin position="359"/>
        <end position="368"/>
    </location>
</feature>
<dbReference type="InterPro" id="IPR011009">
    <property type="entry name" value="Kinase-like_dom_sf"/>
</dbReference>
<feature type="compositionally biased region" description="Polar residues" evidence="9">
    <location>
        <begin position="911"/>
        <end position="931"/>
    </location>
</feature>
<evidence type="ECO:0000256" key="8">
    <source>
        <dbReference type="PROSITE-ProRule" id="PRU10141"/>
    </source>
</evidence>
<sequence>MNKYKVTKHIGDGSFGIVLKAEHTETGELVAIKKMKQKYYNWEEAVNLREVKSLVKLSNHPNIIKLKEVLRENDELHFVFEFMDGNLYQLTKNQDGKLFAEGEVKSLIFQVLLGLAHMHKHGFFHRDMKPENLLMSGKTVKLADFGLARETRSRPPYTEYVSTRWYRAPEIILRSTSYSSPIDMWAVGCIFAELLTLHPLFPGNTEMDQLFKIVEILGTPELGGGSSGHETGHSRAGGGDLPRQRDHITAGGTWPEGLRLAGAMKFRFPQVPPRPLAQVIPNAAEGPLQLLADMLRYDPNLRPTAQEALQHPWFADMWDTPFAKNALATPPLGPALDLVQDKVNPEGKHSQTRLTVQEPLDDSEEAESTLERRKSLRHHGPMNRTSSVASSLDLMLIESELNALAGQNALTAAAAALGSDGILAHRSHVHSPIPDDYHSVLGSQALGPPASDGIKADSGKDVTFSHELMDDREPALPDLPSPPPLPFDAGSALPAPKWASRPLSSTSPSLPRSAGLGPPPLALPESHSPAHTAASRSSLAPAKSPSLSRPLSRALGSPAAVPNSRREKLLSRSTSTADPAGDGAFGLGKVYNPLPGIGAVSETSPADRHAAHFESIFYDPTSGNDGISGWGQDEHSGIPQPEAQAQKQPTGARRSPLPQVKATKQAELKAHATSPSNQRRARLPGFLDREPVAAMRAAEPFQLSKAPFFDNAKAMPHGDSLPSHLEPPKQPDVADEPPDVDSSVANPEEFGTEDTAQEHEARSARSSPASPPPKQHFLAEFFASPSTEALDSKGRLLQVKGLSFIQPANPYLPRPNNAARIPQQPQFQHQQLQNGQNGNSRHHTVPPIGSNISLSNAFPAPAKPLRAAGNNNHKHSQSSLAAHSAHFRQLTPPLPPPPPYEHEPAAHHHQSLSAYHHNQQHHQAPASNFNPANLAIPGGRLRNSNRAAGVSAPDPLFSGLHRAAQQQPVSLYSHRPAAVSHHLGDSRSLQQMLRSDAAAAAAAQASSHALLHSASARQLQQQFNASSQHWLGASSIRSGGASRQPAAGAAADRGSAAYKHHRGGAGGGVTGTGGASSSNVTYPAAFSSSASLPGGRSERRKSGAGSGALMAANAMGGSLPAGPGALIPSMSAKRARRTERGNPSPVGLGTRR</sequence>
<evidence type="ECO:0000256" key="5">
    <source>
        <dbReference type="ARBA" id="ARBA00022777"/>
    </source>
</evidence>
<comment type="subcellular location">
    <subcellularLocation>
        <location evidence="1">Nucleus</location>
    </subcellularLocation>
</comment>
<dbReference type="Gene3D" id="1.10.510.10">
    <property type="entry name" value="Transferase(Phosphotransferase) domain 1"/>
    <property type="match status" value="1"/>
</dbReference>
<keyword evidence="4 8" id="KW-0547">Nucleotide-binding</keyword>
<keyword evidence="5" id="KW-0418">Kinase</keyword>
<dbReference type="InterPro" id="IPR008271">
    <property type="entry name" value="Ser/Thr_kinase_AS"/>
</dbReference>
<protein>
    <recommendedName>
        <fullName evidence="10">Protein kinase domain-containing protein</fullName>
    </recommendedName>
</protein>
<dbReference type="SMART" id="SM00220">
    <property type="entry name" value="S_TKc"/>
    <property type="match status" value="1"/>
</dbReference>
<dbReference type="PANTHER" id="PTHR24055">
    <property type="entry name" value="MITOGEN-ACTIVATED PROTEIN KINASE"/>
    <property type="match status" value="1"/>
</dbReference>
<dbReference type="Gene3D" id="3.30.200.20">
    <property type="entry name" value="Phosphorylase Kinase, domain 1"/>
    <property type="match status" value="1"/>
</dbReference>
<dbReference type="GO" id="GO:0005634">
    <property type="term" value="C:nucleus"/>
    <property type="evidence" value="ECO:0007669"/>
    <property type="project" value="UniProtKB-SubCell"/>
</dbReference>
<dbReference type="FunFam" id="1.10.510.10:FF:000624">
    <property type="entry name" value="Mitogen-activated protein kinase"/>
    <property type="match status" value="1"/>
</dbReference>
<name>A0AAD5TGX1_9FUNG</name>
<feature type="domain" description="Protein kinase" evidence="10">
    <location>
        <begin position="4"/>
        <end position="314"/>
    </location>
</feature>
<keyword evidence="7" id="KW-0539">Nucleus</keyword>
<dbReference type="PROSITE" id="PS50011">
    <property type="entry name" value="PROTEIN_KINASE_DOM"/>
    <property type="match status" value="1"/>
</dbReference>
<accession>A0AAD5TGX1</accession>
<feature type="region of interest" description="Disordered" evidence="9">
    <location>
        <begin position="345"/>
        <end position="387"/>
    </location>
</feature>
<dbReference type="InterPro" id="IPR000719">
    <property type="entry name" value="Prot_kinase_dom"/>
</dbReference>
<dbReference type="PROSITE" id="PS00107">
    <property type="entry name" value="PROTEIN_KINASE_ATP"/>
    <property type="match status" value="1"/>
</dbReference>
<feature type="region of interest" description="Disordered" evidence="9">
    <location>
        <begin position="709"/>
        <end position="782"/>
    </location>
</feature>
<dbReference type="AlphaFoldDB" id="A0AAD5TGX1"/>
<feature type="compositionally biased region" description="Pro residues" evidence="9">
    <location>
        <begin position="477"/>
        <end position="486"/>
    </location>
</feature>
<dbReference type="PROSITE" id="PS00108">
    <property type="entry name" value="PROTEIN_KINASE_ST"/>
    <property type="match status" value="1"/>
</dbReference>
<feature type="region of interest" description="Disordered" evidence="9">
    <location>
        <begin position="434"/>
        <end position="458"/>
    </location>
</feature>
<evidence type="ECO:0000313" key="11">
    <source>
        <dbReference type="EMBL" id="KAJ3175332.1"/>
    </source>
</evidence>
<keyword evidence="12" id="KW-1185">Reference proteome</keyword>
<dbReference type="Pfam" id="PF00069">
    <property type="entry name" value="Pkinase"/>
    <property type="match status" value="1"/>
</dbReference>
<dbReference type="InterPro" id="IPR017441">
    <property type="entry name" value="Protein_kinase_ATP_BS"/>
</dbReference>
<dbReference type="CDD" id="cd07830">
    <property type="entry name" value="STKc_MAK_like"/>
    <property type="match status" value="1"/>
</dbReference>
<evidence type="ECO:0000256" key="3">
    <source>
        <dbReference type="ARBA" id="ARBA00022679"/>
    </source>
</evidence>
<comment type="caution">
    <text evidence="11">The sequence shown here is derived from an EMBL/GenBank/DDBJ whole genome shotgun (WGS) entry which is preliminary data.</text>
</comment>
<evidence type="ECO:0000256" key="6">
    <source>
        <dbReference type="ARBA" id="ARBA00022840"/>
    </source>
</evidence>
<organism evidence="11 12">
    <name type="scientific">Geranomyces variabilis</name>
    <dbReference type="NCBI Taxonomy" id="109894"/>
    <lineage>
        <taxon>Eukaryota</taxon>
        <taxon>Fungi</taxon>
        <taxon>Fungi incertae sedis</taxon>
        <taxon>Chytridiomycota</taxon>
        <taxon>Chytridiomycota incertae sedis</taxon>
        <taxon>Chytridiomycetes</taxon>
        <taxon>Spizellomycetales</taxon>
        <taxon>Powellomycetaceae</taxon>
        <taxon>Geranomyces</taxon>
    </lineage>
</organism>
<evidence type="ECO:0000256" key="7">
    <source>
        <dbReference type="ARBA" id="ARBA00023242"/>
    </source>
</evidence>
<feature type="compositionally biased region" description="Low complexity" evidence="9">
    <location>
        <begin position="533"/>
        <end position="558"/>
    </location>
</feature>
<evidence type="ECO:0000256" key="4">
    <source>
        <dbReference type="ARBA" id="ARBA00022741"/>
    </source>
</evidence>
<evidence type="ECO:0000259" key="10">
    <source>
        <dbReference type="PROSITE" id="PS50011"/>
    </source>
</evidence>
<feature type="region of interest" description="Disordered" evidence="9">
    <location>
        <begin position="472"/>
        <end position="687"/>
    </location>
</feature>
<dbReference type="Proteomes" id="UP001212152">
    <property type="component" value="Unassembled WGS sequence"/>
</dbReference>
<evidence type="ECO:0000256" key="9">
    <source>
        <dbReference type="SAM" id="MobiDB-lite"/>
    </source>
</evidence>
<dbReference type="FunFam" id="3.30.200.20:FF:000545">
    <property type="entry name" value="CMGC family protein kinase"/>
    <property type="match status" value="1"/>
</dbReference>
<keyword evidence="3" id="KW-0808">Transferase</keyword>
<evidence type="ECO:0000313" key="12">
    <source>
        <dbReference type="Proteomes" id="UP001212152"/>
    </source>
</evidence>
<dbReference type="EMBL" id="JADGJQ010000053">
    <property type="protein sequence ID" value="KAJ3175332.1"/>
    <property type="molecule type" value="Genomic_DNA"/>
</dbReference>
<keyword evidence="2" id="KW-0723">Serine/threonine-protein kinase</keyword>
<feature type="binding site" evidence="8">
    <location>
        <position position="34"/>
    </location>
    <ligand>
        <name>ATP</name>
        <dbReference type="ChEBI" id="CHEBI:30616"/>
    </ligand>
</feature>
<keyword evidence="6 8" id="KW-0067">ATP-binding</keyword>
<feature type="region of interest" description="Disordered" evidence="9">
    <location>
        <begin position="824"/>
        <end position="940"/>
    </location>
</feature>
<proteinExistence type="predicted"/>
<dbReference type="GO" id="GO:0004674">
    <property type="term" value="F:protein serine/threonine kinase activity"/>
    <property type="evidence" value="ECO:0007669"/>
    <property type="project" value="UniProtKB-KW"/>
</dbReference>
<evidence type="ECO:0000256" key="1">
    <source>
        <dbReference type="ARBA" id="ARBA00004123"/>
    </source>
</evidence>